<protein>
    <submittedName>
        <fullName evidence="4">Phage major capsid protein</fullName>
    </submittedName>
</protein>
<dbReference type="NCBIfam" id="TIGR01554">
    <property type="entry name" value="major_cap_HK97"/>
    <property type="match status" value="1"/>
</dbReference>
<evidence type="ECO:0000256" key="1">
    <source>
        <dbReference type="ARBA" id="ARBA00004328"/>
    </source>
</evidence>
<name>A0A1Y3L9R7_PSEPU</name>
<feature type="region of interest" description="Disordered" evidence="2">
    <location>
        <begin position="66"/>
        <end position="91"/>
    </location>
</feature>
<evidence type="ECO:0000259" key="3">
    <source>
        <dbReference type="Pfam" id="PF05065"/>
    </source>
</evidence>
<dbReference type="EMBL" id="NFSB01000069">
    <property type="protein sequence ID" value="OUM34755.1"/>
    <property type="molecule type" value="Genomic_DNA"/>
</dbReference>
<comment type="caution">
    <text evidence="4">The sequence shown here is derived from an EMBL/GenBank/DDBJ whole genome shotgun (WGS) entry which is preliminary data.</text>
</comment>
<accession>A0A1Y3L9R7</accession>
<dbReference type="RefSeq" id="WP_086975616.1">
    <property type="nucleotide sequence ID" value="NZ_NFSB01000069.1"/>
</dbReference>
<dbReference type="Pfam" id="PF05065">
    <property type="entry name" value="Phage_capsid"/>
    <property type="match status" value="1"/>
</dbReference>
<dbReference type="Proteomes" id="UP000196082">
    <property type="component" value="Unassembled WGS sequence"/>
</dbReference>
<evidence type="ECO:0000313" key="5">
    <source>
        <dbReference type="Proteomes" id="UP000196082"/>
    </source>
</evidence>
<feature type="compositionally biased region" description="Polar residues" evidence="2">
    <location>
        <begin position="72"/>
        <end position="82"/>
    </location>
</feature>
<organism evidence="4 5">
    <name type="scientific">Pseudomonas putida</name>
    <name type="common">Arthrobacter siderocapsulatus</name>
    <dbReference type="NCBI Taxonomy" id="303"/>
    <lineage>
        <taxon>Bacteria</taxon>
        <taxon>Pseudomonadati</taxon>
        <taxon>Pseudomonadota</taxon>
        <taxon>Gammaproteobacteria</taxon>
        <taxon>Pseudomonadales</taxon>
        <taxon>Pseudomonadaceae</taxon>
        <taxon>Pseudomonas</taxon>
    </lineage>
</organism>
<dbReference type="InterPro" id="IPR024455">
    <property type="entry name" value="Phage_capsid"/>
</dbReference>
<dbReference type="AlphaFoldDB" id="A0A1Y3L9R7"/>
<comment type="subcellular location">
    <subcellularLocation>
        <location evidence="1">Virion</location>
    </subcellularLocation>
</comment>
<dbReference type="InterPro" id="IPR054612">
    <property type="entry name" value="Phage_capsid-like_C"/>
</dbReference>
<reference evidence="4 5" key="1">
    <citation type="submission" date="2017-05" db="EMBL/GenBank/DDBJ databases">
        <title>Whole genome sequence of Pseudomonas putida isolate 1312 commercialized as a biostimulant.</title>
        <authorList>
            <person name="Crovadore J."/>
            <person name="Blanc P."/>
            <person name="Chablais R."/>
            <person name="Cochard B."/>
            <person name="Grizard D."/>
            <person name="Lefort F."/>
        </authorList>
    </citation>
    <scope>NUCLEOTIDE SEQUENCE [LARGE SCALE GENOMIC DNA]</scope>
    <source>
        <strain evidence="4 5">1312</strain>
    </source>
</reference>
<evidence type="ECO:0000313" key="4">
    <source>
        <dbReference type="EMBL" id="OUM34755.1"/>
    </source>
</evidence>
<evidence type="ECO:0000256" key="2">
    <source>
        <dbReference type="SAM" id="MobiDB-lite"/>
    </source>
</evidence>
<gene>
    <name evidence="4" type="ORF">B8W72_09840</name>
</gene>
<sequence>MSLVTQLRSERATLNASIQALAKIETEGGTLSAEQLSQFTKLEAQFTALTEKLARAETAERLAAATAKPLNENAQGNNSPPGNISGPFNEATKPGVAMAQMVRLLVQAQGNQHAAAEMAKSGGYGADVHMALSTVTPGAGGVLVPENFSTSVIESLRPKSVVRSMGAVSLPLNNGNLTMPRVIGNTQVSYIGTEQDIAVTDMQFGDLKLSSKKAAAIVPISNDLLAYAGVNPRIDGQVSGDLATSMGLSEDLHFIRSVGSATLPKGLRYWAPAANVLPAPAGETLQIVDRYLGGMMLRLEAANVDLNACGWLMAPRTLRWLQSLRDGNGNKAYPEIDLGLLKGYKVALTTQIPTNLGAGGNESEIYFVNFADCYIGEDTNLAIAISTEASYKDANGDTVSAFQRDQTLIRVISKHDFGPRHVESVSVGTGITWGAGM</sequence>
<feature type="domain" description="Phage capsid-like C-terminal" evidence="3">
    <location>
        <begin position="140"/>
        <end position="429"/>
    </location>
</feature>
<dbReference type="SUPFAM" id="SSF56563">
    <property type="entry name" value="Major capsid protein gp5"/>
    <property type="match status" value="1"/>
</dbReference>
<proteinExistence type="predicted"/>